<dbReference type="PANTHER" id="PTHR39206:SF1">
    <property type="entry name" value="SLL8004 PROTEIN"/>
    <property type="match status" value="1"/>
</dbReference>
<organism evidence="4 5">
    <name type="scientific">Flavobacterium nackdongense</name>
    <dbReference type="NCBI Taxonomy" id="2547394"/>
    <lineage>
        <taxon>Bacteria</taxon>
        <taxon>Pseudomonadati</taxon>
        <taxon>Bacteroidota</taxon>
        <taxon>Flavobacteriia</taxon>
        <taxon>Flavobacteriales</taxon>
        <taxon>Flavobacteriaceae</taxon>
        <taxon>Flavobacterium</taxon>
    </lineage>
</organism>
<keyword evidence="2" id="KW-0067">ATP-binding</keyword>
<gene>
    <name evidence="4" type="ORF">E1750_14730</name>
</gene>
<dbReference type="OrthoDB" id="9791543at2"/>
<dbReference type="GO" id="GO:0005524">
    <property type="term" value="F:ATP binding"/>
    <property type="evidence" value="ECO:0007669"/>
    <property type="project" value="UniProtKB-KW"/>
</dbReference>
<evidence type="ECO:0000313" key="4">
    <source>
        <dbReference type="EMBL" id="QBN20002.1"/>
    </source>
</evidence>
<dbReference type="SUPFAM" id="SSF52540">
    <property type="entry name" value="P-loop containing nucleoside triphosphate hydrolases"/>
    <property type="match status" value="1"/>
</dbReference>
<reference evidence="5" key="1">
    <citation type="submission" date="2019-03" db="EMBL/GenBank/DDBJ databases">
        <title>Flavobacterium sp.</title>
        <authorList>
            <person name="Kim H."/>
        </authorList>
    </citation>
    <scope>NUCLEOTIDE SEQUENCE [LARGE SCALE GENOMIC DNA]</scope>
    <source>
        <strain evidence="5">GS13</strain>
    </source>
</reference>
<accession>A0A4V1AH19</accession>
<dbReference type="InterPro" id="IPR010488">
    <property type="entry name" value="Zeta_toxin_domain"/>
</dbReference>
<evidence type="ECO:0000313" key="5">
    <source>
        <dbReference type="Proteomes" id="UP000291124"/>
    </source>
</evidence>
<feature type="domain" description="AAA+ ATPase" evidence="3">
    <location>
        <begin position="4"/>
        <end position="130"/>
    </location>
</feature>
<protein>
    <submittedName>
        <fullName evidence="4">AAA family ATPase</fullName>
    </submittedName>
</protein>
<dbReference type="GO" id="GO:0016301">
    <property type="term" value="F:kinase activity"/>
    <property type="evidence" value="ECO:0007669"/>
    <property type="project" value="InterPro"/>
</dbReference>
<proteinExistence type="predicted"/>
<dbReference type="SMART" id="SM00382">
    <property type="entry name" value="AAA"/>
    <property type="match status" value="1"/>
</dbReference>
<keyword evidence="1" id="KW-0547">Nucleotide-binding</keyword>
<name>A0A4V1AH19_9FLAO</name>
<dbReference type="Pfam" id="PF06414">
    <property type="entry name" value="Zeta_toxin"/>
    <property type="match status" value="1"/>
</dbReference>
<dbReference type="Proteomes" id="UP000291124">
    <property type="component" value="Chromosome"/>
</dbReference>
<evidence type="ECO:0000259" key="3">
    <source>
        <dbReference type="SMART" id="SM00382"/>
    </source>
</evidence>
<sequence length="199" mass="22638">MILKPKLIVIAGPNGSGKTSLTSQILKHKWIEDCVYINPDNIAQEEFGDWNNLESVLKAAKLAALIREECLEKGKSLIFETVLSATDKIDFIERALDLGYFVRLFFVGTNHPSINAGRIAHRVLEGGHDVPITKIVNRYYKSVINCGFLSKSVNRLYVYDNSEDYVSPKLLFRTKDGKLEKFYTEINDWAKPILENLEK</sequence>
<dbReference type="InterPro" id="IPR003593">
    <property type="entry name" value="AAA+_ATPase"/>
</dbReference>
<dbReference type="EMBL" id="CP037933">
    <property type="protein sequence ID" value="QBN20002.1"/>
    <property type="molecule type" value="Genomic_DNA"/>
</dbReference>
<dbReference type="AlphaFoldDB" id="A0A4V1AH19"/>
<evidence type="ECO:0000256" key="2">
    <source>
        <dbReference type="ARBA" id="ARBA00022840"/>
    </source>
</evidence>
<dbReference type="PANTHER" id="PTHR39206">
    <property type="entry name" value="SLL8004 PROTEIN"/>
    <property type="match status" value="1"/>
</dbReference>
<dbReference type="KEGG" id="fnk:E1750_14730"/>
<keyword evidence="5" id="KW-1185">Reference proteome</keyword>
<evidence type="ECO:0000256" key="1">
    <source>
        <dbReference type="ARBA" id="ARBA00022741"/>
    </source>
</evidence>
<dbReference type="Gene3D" id="3.40.50.300">
    <property type="entry name" value="P-loop containing nucleotide triphosphate hydrolases"/>
    <property type="match status" value="1"/>
</dbReference>
<dbReference type="InterPro" id="IPR027417">
    <property type="entry name" value="P-loop_NTPase"/>
</dbReference>